<evidence type="ECO:0000313" key="3">
    <source>
        <dbReference type="Proteomes" id="UP000324748"/>
    </source>
</evidence>
<dbReference type="EMBL" id="VSWC01000040">
    <property type="protein sequence ID" value="KAA1106622.1"/>
    <property type="molecule type" value="Genomic_DNA"/>
</dbReference>
<proteinExistence type="predicted"/>
<evidence type="ECO:0000313" key="4">
    <source>
        <dbReference type="Proteomes" id="UP000325313"/>
    </source>
</evidence>
<reference evidence="3 4" key="1">
    <citation type="submission" date="2019-05" db="EMBL/GenBank/DDBJ databases">
        <title>Emergence of the Ug99 lineage of the wheat stem rust pathogen through somatic hybridization.</title>
        <authorList>
            <person name="Li F."/>
            <person name="Upadhyaya N.M."/>
            <person name="Sperschneider J."/>
            <person name="Matny O."/>
            <person name="Nguyen-Phuc H."/>
            <person name="Mago R."/>
            <person name="Raley C."/>
            <person name="Miller M.E."/>
            <person name="Silverstein K.A.T."/>
            <person name="Henningsen E."/>
            <person name="Hirsch C.D."/>
            <person name="Visser B."/>
            <person name="Pretorius Z.A."/>
            <person name="Steffenson B.J."/>
            <person name="Schwessinger B."/>
            <person name="Dodds P.N."/>
            <person name="Figueroa M."/>
        </authorList>
    </citation>
    <scope>NUCLEOTIDE SEQUENCE [LARGE SCALE GENOMIC DNA]</scope>
    <source>
        <strain evidence="1">21-0</strain>
        <strain evidence="2 4">Ug99</strain>
    </source>
</reference>
<evidence type="ECO:0000313" key="2">
    <source>
        <dbReference type="EMBL" id="KAA1126180.1"/>
    </source>
</evidence>
<dbReference type="Proteomes" id="UP000324748">
    <property type="component" value="Unassembled WGS sequence"/>
</dbReference>
<dbReference type="Proteomes" id="UP000325313">
    <property type="component" value="Unassembled WGS sequence"/>
</dbReference>
<evidence type="ECO:0000313" key="1">
    <source>
        <dbReference type="EMBL" id="KAA1106622.1"/>
    </source>
</evidence>
<accession>A0A5B0Q095</accession>
<keyword evidence="3" id="KW-1185">Reference proteome</keyword>
<protein>
    <submittedName>
        <fullName evidence="1">Uncharacterized protein</fullName>
    </submittedName>
</protein>
<gene>
    <name evidence="1" type="ORF">PGT21_036657</name>
    <name evidence="2" type="ORF">PGTUg99_007840</name>
</gene>
<comment type="caution">
    <text evidence="1">The sequence shown here is derived from an EMBL/GenBank/DDBJ whole genome shotgun (WGS) entry which is preliminary data.</text>
</comment>
<name>A0A5B0Q095_PUCGR</name>
<dbReference type="AlphaFoldDB" id="A0A5B0Q095"/>
<organism evidence="1 3">
    <name type="scientific">Puccinia graminis f. sp. tritici</name>
    <dbReference type="NCBI Taxonomy" id="56615"/>
    <lineage>
        <taxon>Eukaryota</taxon>
        <taxon>Fungi</taxon>
        <taxon>Dikarya</taxon>
        <taxon>Basidiomycota</taxon>
        <taxon>Pucciniomycotina</taxon>
        <taxon>Pucciniomycetes</taxon>
        <taxon>Pucciniales</taxon>
        <taxon>Pucciniaceae</taxon>
        <taxon>Puccinia</taxon>
    </lineage>
</organism>
<dbReference type="EMBL" id="VDEP01000172">
    <property type="protein sequence ID" value="KAA1126180.1"/>
    <property type="molecule type" value="Genomic_DNA"/>
</dbReference>
<sequence length="154" mass="16957">MVAHKISLWLCEDSRFLEEWQSAPTLNPLLLDQRSVDDLPVGWRRASLQGVCAALDFCTGIHFRSGRISKIPGVPGEQGTAFESCASIASQSFSSRTVRSKSHSCLASIPRPANVVTKNKQHCHLEAKLDIDGADKYFQSIAISATHRIFTPFS</sequence>